<evidence type="ECO:0000313" key="8">
    <source>
        <dbReference type="Proteomes" id="UP000319908"/>
    </source>
</evidence>
<dbReference type="AlphaFoldDB" id="A0A5C6BWA4"/>
<dbReference type="RefSeq" id="WP_146407965.1">
    <property type="nucleotide sequence ID" value="NZ_SJPU01000002.1"/>
</dbReference>
<keyword evidence="1 4" id="KW-0349">Heme</keyword>
<evidence type="ECO:0000256" key="2">
    <source>
        <dbReference type="ARBA" id="ARBA00022723"/>
    </source>
</evidence>
<dbReference type="PROSITE" id="PS51007">
    <property type="entry name" value="CYTC"/>
    <property type="match status" value="1"/>
</dbReference>
<reference evidence="7 8" key="1">
    <citation type="journal article" date="2020" name="Antonie Van Leeuwenhoek">
        <title>Rhodopirellula heiligendammensis sp. nov., Rhodopirellula pilleata sp. nov., and Rhodopirellula solitaria sp. nov. isolated from natural or artificial marine surfaces in Northern Germany and California, USA, and emended description of the genus Rhodopirellula.</title>
        <authorList>
            <person name="Kallscheuer N."/>
            <person name="Wiegand S."/>
            <person name="Jogler M."/>
            <person name="Boedeker C."/>
            <person name="Peeters S.H."/>
            <person name="Rast P."/>
            <person name="Heuer A."/>
            <person name="Jetten M.S.M."/>
            <person name="Rohde M."/>
            <person name="Jogler C."/>
        </authorList>
    </citation>
    <scope>NUCLEOTIDE SEQUENCE [LARGE SCALE GENOMIC DNA]</scope>
    <source>
        <strain evidence="7 8">Poly21</strain>
    </source>
</reference>
<sequence>MSFLDFLSVGPTAAPLGWRSQLFSSRRVLLAIFLASSASALVTADGPPQKSPPDPSRPTAMIVGKSAFVSIAPADRYTRSALPVKFLEQNWSADEAVEFYSLRQGSPLMRRDFFNILEQPDGVGLFRDSDYLASFGFLPRRPHEGNIEGYPVGFTGDRAIELTCAACHTSKMTFEGTEYWIDGSQAMTDMESFLTALTKSLKLTFDDAPDLSGFTSNVTIRLDQQTRFGRFVRQLTGGDTLRVSQAQVIFDLLQSDYQRRQRYNDYNDFGRLFSDDTQRQSAEKHPAYGFGRLDALGAILNQSVAEIIDKPGNAATANAPVNYPEIWDAPQHRHVQWNGSVDNSSRFGPLSRNAGQVVGVFGLVKTEGTTVGYDSSINFDALARAEELVTKLWSPPWPSEFGLDNALAAEGETVYRANCIQCHDIIDRTSRHRRANEVLVPINLVFGPNGTLGTDPMAAKNWRDRQAKVGILAGRNRTIPFAGKFPSDPQATVPAREVLTHLVYGTILRSFVPWRDELTIDDTTTKSFMLAPIDSGQSLMQYKARPLNGVWSTSPYLHNGSVLNMAELLKPPAARTSTFNVGTTEFDPVTLGYRNAGPFEFHTSENGNANSGHEYGTSLNEREKSALIEFIKTL</sequence>
<dbReference type="OrthoDB" id="417271at2"/>
<feature type="domain" description="Cytochrome c" evidence="6">
    <location>
        <begin position="406"/>
        <end position="634"/>
    </location>
</feature>
<dbReference type="Gene3D" id="1.10.760.10">
    <property type="entry name" value="Cytochrome c-like domain"/>
    <property type="match status" value="1"/>
</dbReference>
<dbReference type="SUPFAM" id="SSF46626">
    <property type="entry name" value="Cytochrome c"/>
    <property type="match status" value="1"/>
</dbReference>
<proteinExistence type="predicted"/>
<dbReference type="Proteomes" id="UP000319908">
    <property type="component" value="Unassembled WGS sequence"/>
</dbReference>
<evidence type="ECO:0000256" key="3">
    <source>
        <dbReference type="ARBA" id="ARBA00023004"/>
    </source>
</evidence>
<feature type="chain" id="PRO_5022862623" description="Cytochrome c domain-containing protein" evidence="5">
    <location>
        <begin position="41"/>
        <end position="634"/>
    </location>
</feature>
<feature type="signal peptide" evidence="5">
    <location>
        <begin position="1"/>
        <end position="40"/>
    </location>
</feature>
<dbReference type="GO" id="GO:0046872">
    <property type="term" value="F:metal ion binding"/>
    <property type="evidence" value="ECO:0007669"/>
    <property type="project" value="UniProtKB-KW"/>
</dbReference>
<dbReference type="InterPro" id="IPR047758">
    <property type="entry name" value="CytoC_perox"/>
</dbReference>
<organism evidence="7 8">
    <name type="scientific">Allorhodopirellula heiligendammensis</name>
    <dbReference type="NCBI Taxonomy" id="2714739"/>
    <lineage>
        <taxon>Bacteria</taxon>
        <taxon>Pseudomonadati</taxon>
        <taxon>Planctomycetota</taxon>
        <taxon>Planctomycetia</taxon>
        <taxon>Pirellulales</taxon>
        <taxon>Pirellulaceae</taxon>
        <taxon>Allorhodopirellula</taxon>
    </lineage>
</organism>
<comment type="caution">
    <text evidence="7">The sequence shown here is derived from an EMBL/GenBank/DDBJ whole genome shotgun (WGS) entry which is preliminary data.</text>
</comment>
<evidence type="ECO:0000256" key="1">
    <source>
        <dbReference type="ARBA" id="ARBA00022617"/>
    </source>
</evidence>
<dbReference type="PANTHER" id="PTHR30600:SF9">
    <property type="entry name" value="BLR7738 PROTEIN"/>
    <property type="match status" value="1"/>
</dbReference>
<evidence type="ECO:0000256" key="4">
    <source>
        <dbReference type="PROSITE-ProRule" id="PRU00433"/>
    </source>
</evidence>
<dbReference type="InterPro" id="IPR051395">
    <property type="entry name" value="Cytochrome_c_Peroxidase/MauG"/>
</dbReference>
<dbReference type="GO" id="GO:0004130">
    <property type="term" value="F:cytochrome-c peroxidase activity"/>
    <property type="evidence" value="ECO:0007669"/>
    <property type="project" value="TreeGrafter"/>
</dbReference>
<dbReference type="PANTHER" id="PTHR30600">
    <property type="entry name" value="CYTOCHROME C PEROXIDASE-RELATED"/>
    <property type="match status" value="1"/>
</dbReference>
<dbReference type="InterPro" id="IPR036909">
    <property type="entry name" value="Cyt_c-like_dom_sf"/>
</dbReference>
<keyword evidence="3 4" id="KW-0408">Iron</keyword>
<dbReference type="Pfam" id="PF21419">
    <property type="entry name" value="RoxA-like_Cyt-c"/>
    <property type="match status" value="1"/>
</dbReference>
<gene>
    <name evidence="7" type="ORF">Poly21_34830</name>
</gene>
<dbReference type="EMBL" id="SJPU01000002">
    <property type="protein sequence ID" value="TWU16278.1"/>
    <property type="molecule type" value="Genomic_DNA"/>
</dbReference>
<keyword evidence="8" id="KW-1185">Reference proteome</keyword>
<evidence type="ECO:0000256" key="5">
    <source>
        <dbReference type="SAM" id="SignalP"/>
    </source>
</evidence>
<evidence type="ECO:0000259" key="6">
    <source>
        <dbReference type="PROSITE" id="PS51007"/>
    </source>
</evidence>
<dbReference type="GO" id="GO:0009055">
    <property type="term" value="F:electron transfer activity"/>
    <property type="evidence" value="ECO:0007669"/>
    <property type="project" value="InterPro"/>
</dbReference>
<keyword evidence="5" id="KW-0732">Signal</keyword>
<dbReference type="GO" id="GO:0020037">
    <property type="term" value="F:heme binding"/>
    <property type="evidence" value="ECO:0007669"/>
    <property type="project" value="InterPro"/>
</dbReference>
<evidence type="ECO:0000313" key="7">
    <source>
        <dbReference type="EMBL" id="TWU16278.1"/>
    </source>
</evidence>
<name>A0A5C6BWA4_9BACT</name>
<protein>
    <recommendedName>
        <fullName evidence="6">Cytochrome c domain-containing protein</fullName>
    </recommendedName>
</protein>
<dbReference type="InterPro" id="IPR009056">
    <property type="entry name" value="Cyt_c-like_dom"/>
</dbReference>
<keyword evidence="2 4" id="KW-0479">Metal-binding</keyword>
<dbReference type="NCBIfam" id="NF040606">
    <property type="entry name" value="CytoC_perox"/>
    <property type="match status" value="1"/>
</dbReference>
<accession>A0A5C6BWA4</accession>